<keyword evidence="3" id="KW-0698">rRNA processing</keyword>
<comment type="subcellular location">
    <subcellularLocation>
        <location evidence="1">Cytoplasm</location>
    </subcellularLocation>
</comment>
<dbReference type="AlphaFoldDB" id="A0A1T1HBL1"/>
<evidence type="ECO:0000256" key="7">
    <source>
        <dbReference type="ARBA" id="ARBA00038091"/>
    </source>
</evidence>
<comment type="similarity">
    <text evidence="7">Belongs to the methyltransferase superfamily. RlmI family.</text>
</comment>
<dbReference type="STRING" id="966.BTA35_0209415"/>
<feature type="domain" description="RlmI-like PUA" evidence="9">
    <location>
        <begin position="9"/>
        <end position="75"/>
    </location>
</feature>
<dbReference type="GO" id="GO:0006364">
    <property type="term" value="P:rRNA processing"/>
    <property type="evidence" value="ECO:0007669"/>
    <property type="project" value="UniProtKB-KW"/>
</dbReference>
<dbReference type="Gene3D" id="2.30.130.10">
    <property type="entry name" value="PUA domain"/>
    <property type="match status" value="1"/>
</dbReference>
<name>A0A1T1HBL1_OCELI</name>
<gene>
    <name evidence="10" type="ORF">BTA35_0209415</name>
</gene>
<evidence type="ECO:0000256" key="1">
    <source>
        <dbReference type="ARBA" id="ARBA00004496"/>
    </source>
</evidence>
<dbReference type="InterPro" id="IPR015947">
    <property type="entry name" value="PUA-like_sf"/>
</dbReference>
<evidence type="ECO:0000259" key="8">
    <source>
        <dbReference type="Pfam" id="PF10672"/>
    </source>
</evidence>
<dbReference type="CDD" id="cd11572">
    <property type="entry name" value="RlmI_M_like"/>
    <property type="match status" value="1"/>
</dbReference>
<dbReference type="InterPro" id="IPR019614">
    <property type="entry name" value="SAM-dep_methyl-trfase"/>
</dbReference>
<evidence type="ECO:0000256" key="3">
    <source>
        <dbReference type="ARBA" id="ARBA00022552"/>
    </source>
</evidence>
<dbReference type="InterPro" id="IPR029063">
    <property type="entry name" value="SAM-dependent_MTases_sf"/>
</dbReference>
<dbReference type="Pfam" id="PF10672">
    <property type="entry name" value="Methyltrans_SAM"/>
    <property type="match status" value="1"/>
</dbReference>
<dbReference type="Proteomes" id="UP000190064">
    <property type="component" value="Unassembled WGS sequence"/>
</dbReference>
<dbReference type="Gene3D" id="3.40.50.150">
    <property type="entry name" value="Vaccinia Virus protein VP39"/>
    <property type="match status" value="1"/>
</dbReference>
<proteinExistence type="inferred from homology"/>
<dbReference type="PANTHER" id="PTHR42873">
    <property type="entry name" value="RIBOSOMAL RNA LARGE SUBUNIT METHYLTRANSFERASE"/>
    <property type="match status" value="1"/>
</dbReference>
<evidence type="ECO:0000256" key="5">
    <source>
        <dbReference type="ARBA" id="ARBA00022679"/>
    </source>
</evidence>
<dbReference type="CDD" id="cd02440">
    <property type="entry name" value="AdoMet_MTases"/>
    <property type="match status" value="1"/>
</dbReference>
<keyword evidence="6" id="KW-0949">S-adenosyl-L-methionine</keyword>
<dbReference type="GO" id="GO:0008168">
    <property type="term" value="F:methyltransferase activity"/>
    <property type="evidence" value="ECO:0007669"/>
    <property type="project" value="UniProtKB-KW"/>
</dbReference>
<dbReference type="InterPro" id="IPR041532">
    <property type="entry name" value="RlmI-like_PUA"/>
</dbReference>
<dbReference type="GO" id="GO:0005737">
    <property type="term" value="C:cytoplasm"/>
    <property type="evidence" value="ECO:0007669"/>
    <property type="project" value="UniProtKB-SubCell"/>
</dbReference>
<comment type="caution">
    <text evidence="10">The sequence shown here is derived from an EMBL/GenBank/DDBJ whole genome shotgun (WGS) entry which is preliminary data.</text>
</comment>
<evidence type="ECO:0000256" key="4">
    <source>
        <dbReference type="ARBA" id="ARBA00022603"/>
    </source>
</evidence>
<dbReference type="Pfam" id="PF17785">
    <property type="entry name" value="PUA_3"/>
    <property type="match status" value="1"/>
</dbReference>
<reference evidence="10" key="1">
    <citation type="submission" date="2017-02" db="EMBL/GenBank/DDBJ databases">
        <title>Draft Genome Sequence of the Salt Water Bacterium Oceanospirillum linum ATCC 11336.</title>
        <authorList>
            <person name="Trachtenberg A.M."/>
            <person name="Carney J.G."/>
            <person name="Linnane J.D."/>
            <person name="Rheaume B.A."/>
            <person name="Pitts N.L."/>
            <person name="Mykles D.L."/>
            <person name="Maclea K.S."/>
        </authorList>
    </citation>
    <scope>NUCLEOTIDE SEQUENCE [LARGE SCALE GENOMIC DNA]</scope>
    <source>
        <strain evidence="10">ATCC 11336</strain>
    </source>
</reference>
<evidence type="ECO:0000259" key="9">
    <source>
        <dbReference type="Pfam" id="PF17785"/>
    </source>
</evidence>
<dbReference type="GO" id="GO:0032259">
    <property type="term" value="P:methylation"/>
    <property type="evidence" value="ECO:0007669"/>
    <property type="project" value="UniProtKB-KW"/>
</dbReference>
<evidence type="ECO:0000313" key="10">
    <source>
        <dbReference type="EMBL" id="OOV87202.1"/>
    </source>
</evidence>
<dbReference type="PROSITE" id="PS50890">
    <property type="entry name" value="PUA"/>
    <property type="match status" value="1"/>
</dbReference>
<organism evidence="10 11">
    <name type="scientific">Oceanospirillum linum</name>
    <dbReference type="NCBI Taxonomy" id="966"/>
    <lineage>
        <taxon>Bacteria</taxon>
        <taxon>Pseudomonadati</taxon>
        <taxon>Pseudomonadota</taxon>
        <taxon>Gammaproteobacteria</taxon>
        <taxon>Oceanospirillales</taxon>
        <taxon>Oceanospirillaceae</taxon>
        <taxon>Oceanospirillum</taxon>
    </lineage>
</organism>
<evidence type="ECO:0000313" key="11">
    <source>
        <dbReference type="Proteomes" id="UP000190064"/>
    </source>
</evidence>
<keyword evidence="5" id="KW-0808">Transferase</keyword>
<accession>A0A1T1HBL1</accession>
<evidence type="ECO:0000256" key="2">
    <source>
        <dbReference type="ARBA" id="ARBA00022490"/>
    </source>
</evidence>
<dbReference type="EMBL" id="MTSD02000003">
    <property type="protein sequence ID" value="OOV87202.1"/>
    <property type="molecule type" value="Genomic_DNA"/>
</dbReference>
<keyword evidence="2" id="KW-0963">Cytoplasm</keyword>
<dbReference type="SUPFAM" id="SSF53335">
    <property type="entry name" value="S-adenosyl-L-methionine-dependent methyltransferases"/>
    <property type="match status" value="1"/>
</dbReference>
<dbReference type="SUPFAM" id="SSF88697">
    <property type="entry name" value="PUA domain-like"/>
    <property type="match status" value="1"/>
</dbReference>
<keyword evidence="11" id="KW-1185">Reference proteome</keyword>
<dbReference type="CDD" id="cd21153">
    <property type="entry name" value="PUA_RlmI"/>
    <property type="match status" value="1"/>
</dbReference>
<protein>
    <submittedName>
        <fullName evidence="10">rRNA large subunit methyltransferase I</fullName>
    </submittedName>
</protein>
<dbReference type="InterPro" id="IPR036974">
    <property type="entry name" value="PUA_sf"/>
</dbReference>
<feature type="domain" description="S-adenosylmethionine-dependent methyltransferase" evidence="8">
    <location>
        <begin position="188"/>
        <end position="352"/>
    </location>
</feature>
<dbReference type="GO" id="GO:0003723">
    <property type="term" value="F:RNA binding"/>
    <property type="evidence" value="ECO:0007669"/>
    <property type="project" value="InterPro"/>
</dbReference>
<dbReference type="RefSeq" id="WP_078319556.1">
    <property type="nucleotide sequence ID" value="NZ_FXTS01000003.1"/>
</dbReference>
<keyword evidence="4 10" id="KW-0489">Methyltransferase</keyword>
<dbReference type="PANTHER" id="PTHR42873:SF1">
    <property type="entry name" value="S-ADENOSYLMETHIONINE-DEPENDENT METHYLTRANSFERASE DOMAIN-CONTAINING PROTEIN"/>
    <property type="match status" value="1"/>
</dbReference>
<sequence length="400" mass="44754">MSESPLVTLRLRKNAERRIRAGHIWLYSNEVDTKISPLRNYTAGQQVIVEGYNGKVLGTAYINPQTLICARMISQNPEQVLDKSLLVHRIKVALGLRELAFPTPHYRLVYGESDLLPGLVVDRFGDVLSVQLNTAGMQVLEDDILDALEKVVKPQAIVLRNDGGMRKLEGLAEETRVARGTLPDEVYLEENGVKFHVPILTGQKTGWFYDHRMNRARLQHYCKGKKVLDLFSYVGGWGVQAAAAGASSVLCVDASETALDEVEKNASLNGVQDKVETMLGDAFDALKQLIQEGERFDVIVLDPPAFIKRRKDIKNGELAYQRINQLAMRLLEKDAILISASCSMHLAYDRLIDIVRSTSRHVDRQAQILEQGHQGADHPVHPAIPETAYLKSLVVRVFRD</sequence>
<dbReference type="Gene3D" id="3.30.750.80">
    <property type="entry name" value="RNA methyltransferase domain (HRMD) like"/>
    <property type="match status" value="1"/>
</dbReference>
<evidence type="ECO:0000256" key="6">
    <source>
        <dbReference type="ARBA" id="ARBA00022691"/>
    </source>
</evidence>